<dbReference type="PANTHER" id="PTHR42904">
    <property type="entry name" value="NUDIX HYDROLASE, NUDC SUBFAMILY"/>
    <property type="match status" value="1"/>
</dbReference>
<dbReference type="OrthoDB" id="9804442at2"/>
<sequence length="188" mass="21016">MTEETTPMTPEFERGEDVASERWEVLDADGAPLGRIMLRGVNRFEPGEYHLVVGTCVQRPDGRILVTQRAPQKLTHPNMWEFPAGSALAGESGEVAAARELGEEAGIVVDAAELVRVGRVVERAKLFDVYFVRLASDPEVVMQLDEVSDFRWRTIDEVLDPDGPIDFAVPWRRRLAEVGERLRELASS</sequence>
<evidence type="ECO:0000256" key="6">
    <source>
        <dbReference type="RuleBase" id="RU003476"/>
    </source>
</evidence>
<evidence type="ECO:0000256" key="1">
    <source>
        <dbReference type="ARBA" id="ARBA00001946"/>
    </source>
</evidence>
<comment type="cofactor">
    <cofactor evidence="1">
        <name>Mg(2+)</name>
        <dbReference type="ChEBI" id="CHEBI:18420"/>
    </cofactor>
</comment>
<evidence type="ECO:0000313" key="8">
    <source>
        <dbReference type="EMBL" id="RRJ85654.1"/>
    </source>
</evidence>
<dbReference type="PANTHER" id="PTHR42904:SF1">
    <property type="entry name" value="NUCLEOSIDE DIPHOSPHATE-LINKED MOIETY X MOTIF 17"/>
    <property type="match status" value="1"/>
</dbReference>
<evidence type="ECO:0000256" key="2">
    <source>
        <dbReference type="ARBA" id="ARBA00005582"/>
    </source>
</evidence>
<accession>A0A3P3VT70</accession>
<dbReference type="InterPro" id="IPR020084">
    <property type="entry name" value="NUDIX_hydrolase_CS"/>
</dbReference>
<keyword evidence="5" id="KW-0460">Magnesium</keyword>
<evidence type="ECO:0000313" key="9">
    <source>
        <dbReference type="Proteomes" id="UP000274391"/>
    </source>
</evidence>
<organism evidence="8 9">
    <name type="scientific">Gulosibacter macacae</name>
    <dbReference type="NCBI Taxonomy" id="2488791"/>
    <lineage>
        <taxon>Bacteria</taxon>
        <taxon>Bacillati</taxon>
        <taxon>Actinomycetota</taxon>
        <taxon>Actinomycetes</taxon>
        <taxon>Micrococcales</taxon>
        <taxon>Microbacteriaceae</taxon>
        <taxon>Gulosibacter</taxon>
    </lineage>
</organism>
<gene>
    <name evidence="8" type="ORF">EG850_12390</name>
</gene>
<dbReference type="GO" id="GO:0019677">
    <property type="term" value="P:NAD+ catabolic process"/>
    <property type="evidence" value="ECO:0007669"/>
    <property type="project" value="TreeGrafter"/>
</dbReference>
<dbReference type="PRINTS" id="PR00502">
    <property type="entry name" value="NUDIXFAMILY"/>
</dbReference>
<keyword evidence="3" id="KW-0479">Metal-binding</keyword>
<dbReference type="RefSeq" id="WP_124973944.1">
    <property type="nucleotide sequence ID" value="NZ_RQVS01000022.1"/>
</dbReference>
<dbReference type="InterPro" id="IPR000086">
    <property type="entry name" value="NUDIX_hydrolase_dom"/>
</dbReference>
<dbReference type="SUPFAM" id="SSF55811">
    <property type="entry name" value="Nudix"/>
    <property type="match status" value="1"/>
</dbReference>
<dbReference type="Pfam" id="PF00293">
    <property type="entry name" value="NUDIX"/>
    <property type="match status" value="1"/>
</dbReference>
<evidence type="ECO:0000256" key="5">
    <source>
        <dbReference type="ARBA" id="ARBA00022842"/>
    </source>
</evidence>
<dbReference type="InterPro" id="IPR050241">
    <property type="entry name" value="NAD-cap_RNA_hydrolase_NudC"/>
</dbReference>
<keyword evidence="9" id="KW-1185">Reference proteome</keyword>
<evidence type="ECO:0000256" key="4">
    <source>
        <dbReference type="ARBA" id="ARBA00022801"/>
    </source>
</evidence>
<dbReference type="InterPro" id="IPR020476">
    <property type="entry name" value="Nudix_hydrolase"/>
</dbReference>
<dbReference type="InterPro" id="IPR015797">
    <property type="entry name" value="NUDIX_hydrolase-like_dom_sf"/>
</dbReference>
<keyword evidence="4 6" id="KW-0378">Hydrolase</keyword>
<dbReference type="GO" id="GO:0046872">
    <property type="term" value="F:metal ion binding"/>
    <property type="evidence" value="ECO:0007669"/>
    <property type="project" value="UniProtKB-KW"/>
</dbReference>
<dbReference type="Proteomes" id="UP000274391">
    <property type="component" value="Unassembled WGS sequence"/>
</dbReference>
<dbReference type="GO" id="GO:0035529">
    <property type="term" value="F:NADH pyrophosphatase activity"/>
    <property type="evidence" value="ECO:0007669"/>
    <property type="project" value="TreeGrafter"/>
</dbReference>
<dbReference type="GO" id="GO:0005829">
    <property type="term" value="C:cytosol"/>
    <property type="evidence" value="ECO:0007669"/>
    <property type="project" value="TreeGrafter"/>
</dbReference>
<dbReference type="CDD" id="cd04693">
    <property type="entry name" value="NUDIX_Hydrolase"/>
    <property type="match status" value="1"/>
</dbReference>
<name>A0A3P3VT70_9MICO</name>
<reference evidence="8 9" key="1">
    <citation type="submission" date="2018-11" db="EMBL/GenBank/DDBJ databases">
        <title>YIM 102482-1 draft genome.</title>
        <authorList>
            <person name="Li G."/>
            <person name="Jiang Y."/>
        </authorList>
    </citation>
    <scope>NUCLEOTIDE SEQUENCE [LARGE SCALE GENOMIC DNA]</scope>
    <source>
        <strain evidence="8 9">YIM 102482-1</strain>
    </source>
</reference>
<proteinExistence type="inferred from homology"/>
<dbReference type="GO" id="GO:0006742">
    <property type="term" value="P:NADP+ catabolic process"/>
    <property type="evidence" value="ECO:0007669"/>
    <property type="project" value="TreeGrafter"/>
</dbReference>
<dbReference type="AlphaFoldDB" id="A0A3P3VT70"/>
<evidence type="ECO:0000256" key="3">
    <source>
        <dbReference type="ARBA" id="ARBA00022723"/>
    </source>
</evidence>
<dbReference type="Gene3D" id="3.90.79.10">
    <property type="entry name" value="Nucleoside Triphosphate Pyrophosphohydrolase"/>
    <property type="match status" value="1"/>
</dbReference>
<protein>
    <submittedName>
        <fullName evidence="8">NUDIX hydrolase</fullName>
    </submittedName>
</protein>
<dbReference type="PROSITE" id="PS00893">
    <property type="entry name" value="NUDIX_BOX"/>
    <property type="match status" value="1"/>
</dbReference>
<feature type="domain" description="Nudix hydrolase" evidence="7">
    <location>
        <begin position="48"/>
        <end position="175"/>
    </location>
</feature>
<dbReference type="EMBL" id="RQVS01000022">
    <property type="protein sequence ID" value="RRJ85654.1"/>
    <property type="molecule type" value="Genomic_DNA"/>
</dbReference>
<dbReference type="PROSITE" id="PS51462">
    <property type="entry name" value="NUDIX"/>
    <property type="match status" value="1"/>
</dbReference>
<evidence type="ECO:0000259" key="7">
    <source>
        <dbReference type="PROSITE" id="PS51462"/>
    </source>
</evidence>
<comment type="caution">
    <text evidence="8">The sequence shown here is derived from an EMBL/GenBank/DDBJ whole genome shotgun (WGS) entry which is preliminary data.</text>
</comment>
<comment type="similarity">
    <text evidence="2 6">Belongs to the Nudix hydrolase family.</text>
</comment>